<comment type="caution">
    <text evidence="1">The sequence shown here is derived from an EMBL/GenBank/DDBJ whole genome shotgun (WGS) entry which is preliminary data.</text>
</comment>
<gene>
    <name evidence="1" type="ORF">GCM10011395_04190</name>
</gene>
<dbReference type="EMBL" id="BMDW01000002">
    <property type="protein sequence ID" value="GGA37050.1"/>
    <property type="molecule type" value="Genomic_DNA"/>
</dbReference>
<name>A0ABQ1G5Q0_9SPHN</name>
<keyword evidence="2" id="KW-1185">Reference proteome</keyword>
<dbReference type="Proteomes" id="UP000618591">
    <property type="component" value="Unassembled WGS sequence"/>
</dbReference>
<proteinExistence type="predicted"/>
<dbReference type="RefSeq" id="WP_229732765.1">
    <property type="nucleotide sequence ID" value="NZ_BMDW01000002.1"/>
</dbReference>
<sequence>MPHCKLEDLPSGGGRWPALGHDGFKTAHWGDMEVGYTTLDSPLDCTESYKFGGLPGGVCPCPHYGYLFEGRIRVRYPDTDWPDDVIEAGEAYFVPSGHVLMYETDKTRCLELNPAHALKMCLDAMERAILKAQPSAEVAPAAA</sequence>
<accession>A0ABQ1G5Q0</accession>
<reference evidence="2" key="1">
    <citation type="journal article" date="2019" name="Int. J. Syst. Evol. Microbiol.">
        <title>The Global Catalogue of Microorganisms (GCM) 10K type strain sequencing project: providing services to taxonomists for standard genome sequencing and annotation.</title>
        <authorList>
            <consortium name="The Broad Institute Genomics Platform"/>
            <consortium name="The Broad Institute Genome Sequencing Center for Infectious Disease"/>
            <person name="Wu L."/>
            <person name="Ma J."/>
        </authorList>
    </citation>
    <scope>NUCLEOTIDE SEQUENCE [LARGE SCALE GENOMIC DNA]</scope>
    <source>
        <strain evidence="2">CGMCC 1.10106</strain>
    </source>
</reference>
<evidence type="ECO:0008006" key="3">
    <source>
        <dbReference type="Google" id="ProtNLM"/>
    </source>
</evidence>
<protein>
    <recommendedName>
        <fullName evidence="3">Cupin domain-containing protein</fullName>
    </recommendedName>
</protein>
<evidence type="ECO:0000313" key="1">
    <source>
        <dbReference type="EMBL" id="GGA37050.1"/>
    </source>
</evidence>
<evidence type="ECO:0000313" key="2">
    <source>
        <dbReference type="Proteomes" id="UP000618591"/>
    </source>
</evidence>
<organism evidence="1 2">
    <name type="scientific">Sphingomonas psychrolutea</name>
    <dbReference type="NCBI Taxonomy" id="1259676"/>
    <lineage>
        <taxon>Bacteria</taxon>
        <taxon>Pseudomonadati</taxon>
        <taxon>Pseudomonadota</taxon>
        <taxon>Alphaproteobacteria</taxon>
        <taxon>Sphingomonadales</taxon>
        <taxon>Sphingomonadaceae</taxon>
        <taxon>Sphingomonas</taxon>
    </lineage>
</organism>